<feature type="transmembrane region" description="Helical" evidence="1">
    <location>
        <begin position="150"/>
        <end position="173"/>
    </location>
</feature>
<gene>
    <name evidence="2" type="ORF">WCD74_08015</name>
</gene>
<keyword evidence="1" id="KW-1133">Transmembrane helix</keyword>
<protein>
    <recommendedName>
        <fullName evidence="4">PQQ-binding-like beta-propeller repeat protein</fullName>
    </recommendedName>
</protein>
<evidence type="ECO:0000313" key="2">
    <source>
        <dbReference type="EMBL" id="MEJ2867704.1"/>
    </source>
</evidence>
<keyword evidence="3" id="KW-1185">Reference proteome</keyword>
<name>A0ABU8ML53_9PSEU</name>
<evidence type="ECO:0000313" key="3">
    <source>
        <dbReference type="Proteomes" id="UP001385809"/>
    </source>
</evidence>
<dbReference type="Proteomes" id="UP001385809">
    <property type="component" value="Unassembled WGS sequence"/>
</dbReference>
<dbReference type="RefSeq" id="WP_337694315.1">
    <property type="nucleotide sequence ID" value="NZ_JBBEGN010000003.1"/>
</dbReference>
<evidence type="ECO:0000256" key="1">
    <source>
        <dbReference type="SAM" id="Phobius"/>
    </source>
</evidence>
<proteinExistence type="predicted"/>
<evidence type="ECO:0008006" key="4">
    <source>
        <dbReference type="Google" id="ProtNLM"/>
    </source>
</evidence>
<sequence>MRTTWARDTAFGRRIGRLLRGLAAVRLRYVPAVLGLVVMIVGIVLGPTGLLVWPYETLSSARPASLVLLGVLGALVASFVGYRSVAFRVGTVVMGVAGCGLGLLFVVPAVEDGLVAPALMTTVLGALVAVAGTVLIAVQHALPRVRLGRIGRWVVLGAAVVGMIVLTVTATAWARAPRTNVSGGPVSDLPVVTRPGAVGWRWAAGGNVGYVQPIVGGVVLDRDTEDGDETVALDGATGAVRWTFIHPGVAFSLQDVSPDGGTVVISQTIPTGSRSLGRPDLLSVVDARTGEVRTELAVGDGVSLVDVTDDVLVVREPRTDLSQETLVAHDLHDGSRRWDWSPTDESDIRAGDCLGMRATREVPLDLRLPTTVLAWSDCRPDDGSRSLERRIVGLDGRTGDERWRFGPVPVITLPPTVGAVPGFDVVGIGGLPPTFLDGTSGVPVAAPPVAWPPPEDDPTAGVPAPGAYVTVDRTVVGASTVVGSRG</sequence>
<dbReference type="InterPro" id="IPR011047">
    <property type="entry name" value="Quinoprotein_ADH-like_sf"/>
</dbReference>
<feature type="transmembrane region" description="Helical" evidence="1">
    <location>
        <begin position="29"/>
        <end position="52"/>
    </location>
</feature>
<accession>A0ABU8ML53</accession>
<keyword evidence="1" id="KW-0472">Membrane</keyword>
<reference evidence="2 3" key="1">
    <citation type="submission" date="2024-03" db="EMBL/GenBank/DDBJ databases">
        <title>Actinomycetospora sp. OC33-EN08, a novel actinomycete isolated from wild orchid (Aerides multiflora).</title>
        <authorList>
            <person name="Suriyachadkun C."/>
        </authorList>
    </citation>
    <scope>NUCLEOTIDE SEQUENCE [LARGE SCALE GENOMIC DNA]</scope>
    <source>
        <strain evidence="2 3">OC33-EN08</strain>
    </source>
</reference>
<organism evidence="2 3">
    <name type="scientific">Actinomycetospora aurantiaca</name>
    <dbReference type="NCBI Taxonomy" id="3129233"/>
    <lineage>
        <taxon>Bacteria</taxon>
        <taxon>Bacillati</taxon>
        <taxon>Actinomycetota</taxon>
        <taxon>Actinomycetes</taxon>
        <taxon>Pseudonocardiales</taxon>
        <taxon>Pseudonocardiaceae</taxon>
        <taxon>Actinomycetospora</taxon>
    </lineage>
</organism>
<keyword evidence="1" id="KW-0812">Transmembrane</keyword>
<feature type="transmembrane region" description="Helical" evidence="1">
    <location>
        <begin position="64"/>
        <end position="82"/>
    </location>
</feature>
<comment type="caution">
    <text evidence="2">The sequence shown here is derived from an EMBL/GenBank/DDBJ whole genome shotgun (WGS) entry which is preliminary data.</text>
</comment>
<dbReference type="EMBL" id="JBBEGN010000003">
    <property type="protein sequence ID" value="MEJ2867704.1"/>
    <property type="molecule type" value="Genomic_DNA"/>
</dbReference>
<dbReference type="SUPFAM" id="SSF50998">
    <property type="entry name" value="Quinoprotein alcohol dehydrogenase-like"/>
    <property type="match status" value="1"/>
</dbReference>
<feature type="transmembrane region" description="Helical" evidence="1">
    <location>
        <begin position="116"/>
        <end position="138"/>
    </location>
</feature>
<feature type="transmembrane region" description="Helical" evidence="1">
    <location>
        <begin position="89"/>
        <end position="110"/>
    </location>
</feature>